<dbReference type="AlphaFoldDB" id="A0A4Q2R863"/>
<sequence>MLPDGRRLHLQDGPIDLVIRADGAPAAVAAAGAAAIAALDGLLDGLCAEIAALRAPPGAAHPAGPVARRMAGAVAPFAAETFITPMAAVAGAVADAVLDAMLRAAPLDRAFVNNGGDIALHCGPGASLSIGLVDRPDRPSLFGRTAVHHRDGIGGIATSGWRGRSFSRGIADSVTVLARTGAEADAAATVVANAVDLPGHPAVRRAPADSLNPDSDLGPRLVTRDVGPLAPAEVAAALAAGVARADELVARGLIVGAALQLQGMVDTAGRPGIFAPPLPAIRPEVAHHA</sequence>
<reference evidence="1 2" key="1">
    <citation type="submission" date="2018-09" db="EMBL/GenBank/DDBJ databases">
        <authorList>
            <person name="Grouzdev D.S."/>
            <person name="Krutkina M.S."/>
        </authorList>
    </citation>
    <scope>NUCLEOTIDE SEQUENCE [LARGE SCALE GENOMIC DNA]</scope>
    <source>
        <strain evidence="1 2">RmlP001</strain>
    </source>
</reference>
<dbReference type="SUPFAM" id="SSF143631">
    <property type="entry name" value="ApbE-like"/>
    <property type="match status" value="1"/>
</dbReference>
<dbReference type="PIRSF" id="PIRSF006421">
    <property type="entry name" value="UCP006421"/>
    <property type="match status" value="1"/>
</dbReference>
<name>A0A4Q2R863_9HYPH</name>
<dbReference type="InterPro" id="IPR003374">
    <property type="entry name" value="ApbE-like_sf"/>
</dbReference>
<dbReference type="OrthoDB" id="9814719at2"/>
<reference evidence="1 2" key="2">
    <citation type="submission" date="2019-02" db="EMBL/GenBank/DDBJ databases">
        <title>'Lichenibacterium ramalinii' gen. nov. sp. nov., 'Lichenibacterium minor' gen. nov. sp. nov.</title>
        <authorList>
            <person name="Pankratov T."/>
        </authorList>
    </citation>
    <scope>NUCLEOTIDE SEQUENCE [LARGE SCALE GENOMIC DNA]</scope>
    <source>
        <strain evidence="1 2">RmlP001</strain>
    </source>
</reference>
<comment type="caution">
    <text evidence="1">The sequence shown here is derived from an EMBL/GenBank/DDBJ whole genome shotgun (WGS) entry which is preliminary data.</text>
</comment>
<evidence type="ECO:0000313" key="1">
    <source>
        <dbReference type="EMBL" id="RYB02668.1"/>
    </source>
</evidence>
<keyword evidence="2" id="KW-1185">Reference proteome</keyword>
<protein>
    <submittedName>
        <fullName evidence="1">UPF0280 family protein</fullName>
    </submittedName>
</protein>
<dbReference type="Proteomes" id="UP000289411">
    <property type="component" value="Unassembled WGS sequence"/>
</dbReference>
<gene>
    <name evidence="1" type="ORF">D3272_19910</name>
</gene>
<dbReference type="NCBIfam" id="NF003322">
    <property type="entry name" value="PRK04334.1-2"/>
    <property type="match status" value="1"/>
</dbReference>
<evidence type="ECO:0000313" key="2">
    <source>
        <dbReference type="Proteomes" id="UP000289411"/>
    </source>
</evidence>
<dbReference type="Gene3D" id="3.10.520.10">
    <property type="entry name" value="ApbE-like domains"/>
    <property type="match status" value="1"/>
</dbReference>
<dbReference type="InterPro" id="IPR007183">
    <property type="entry name" value="UPF0280"/>
</dbReference>
<accession>A0A4Q2R863</accession>
<organism evidence="1 2">
    <name type="scientific">Lichenibacterium ramalinae</name>
    <dbReference type="NCBI Taxonomy" id="2316527"/>
    <lineage>
        <taxon>Bacteria</taxon>
        <taxon>Pseudomonadati</taxon>
        <taxon>Pseudomonadota</taxon>
        <taxon>Alphaproteobacteria</taxon>
        <taxon>Hyphomicrobiales</taxon>
        <taxon>Lichenihabitantaceae</taxon>
        <taxon>Lichenibacterium</taxon>
    </lineage>
</organism>
<proteinExistence type="predicted"/>
<dbReference type="EMBL" id="QYBC01000018">
    <property type="protein sequence ID" value="RYB02668.1"/>
    <property type="molecule type" value="Genomic_DNA"/>
</dbReference>